<dbReference type="SMART" id="SM00530">
    <property type="entry name" value="HTH_XRE"/>
    <property type="match status" value="1"/>
</dbReference>
<dbReference type="PANTHER" id="PTHR46558">
    <property type="entry name" value="TRACRIPTIONAL REGULATORY PROTEIN-RELATED-RELATED"/>
    <property type="match status" value="1"/>
</dbReference>
<keyword evidence="4" id="KW-1185">Reference proteome</keyword>
<reference evidence="3" key="1">
    <citation type="submission" date="2021-04" db="EMBL/GenBank/DDBJ databases">
        <title>Genome seq and assembly of Bacillus sp.</title>
        <authorList>
            <person name="Chhetri G."/>
        </authorList>
    </citation>
    <scope>NUCLEOTIDE SEQUENCE</scope>
    <source>
        <strain evidence="3">RG28</strain>
    </source>
</reference>
<comment type="caution">
    <text evidence="3">The sequence shown here is derived from an EMBL/GenBank/DDBJ whole genome shotgun (WGS) entry which is preliminary data.</text>
</comment>
<dbReference type="CDD" id="cd00093">
    <property type="entry name" value="HTH_XRE"/>
    <property type="match status" value="1"/>
</dbReference>
<feature type="domain" description="HTH cro/C1-type" evidence="2">
    <location>
        <begin position="6"/>
        <end position="60"/>
    </location>
</feature>
<dbReference type="Proteomes" id="UP000682134">
    <property type="component" value="Unassembled WGS sequence"/>
</dbReference>
<dbReference type="PANTHER" id="PTHR46558:SF14">
    <property type="entry name" value="HTH-TYPE TRANSCRIPTIONAL REGULATOR ANSR"/>
    <property type="match status" value="1"/>
</dbReference>
<evidence type="ECO:0000259" key="2">
    <source>
        <dbReference type="PROSITE" id="PS50943"/>
    </source>
</evidence>
<dbReference type="InterPro" id="IPR010982">
    <property type="entry name" value="Lambda_DNA-bd_dom_sf"/>
</dbReference>
<proteinExistence type="predicted"/>
<dbReference type="AlphaFoldDB" id="A0A940NRC5"/>
<sequence>MFRIRIVELRNANNLTQQDVADALNMPRTTYAGYENTDKEPDYDTLVKIANFYKVTTDYLLGNEDNTNFIPPELLVYVNDVHPSLQRKFWDEVTEFAKYISNKYSSK</sequence>
<dbReference type="EMBL" id="JAGIYQ010000005">
    <property type="protein sequence ID" value="MBP0725572.1"/>
    <property type="molecule type" value="Genomic_DNA"/>
</dbReference>
<keyword evidence="1" id="KW-0238">DNA-binding</keyword>
<evidence type="ECO:0000256" key="1">
    <source>
        <dbReference type="ARBA" id="ARBA00023125"/>
    </source>
</evidence>
<organism evidence="3 4">
    <name type="scientific">Gottfriedia endophytica</name>
    <dbReference type="NCBI Taxonomy" id="2820819"/>
    <lineage>
        <taxon>Bacteria</taxon>
        <taxon>Bacillati</taxon>
        <taxon>Bacillota</taxon>
        <taxon>Bacilli</taxon>
        <taxon>Bacillales</taxon>
        <taxon>Bacillaceae</taxon>
        <taxon>Gottfriedia</taxon>
    </lineage>
</organism>
<accession>A0A940NRC5</accession>
<evidence type="ECO:0000313" key="3">
    <source>
        <dbReference type="EMBL" id="MBP0725572.1"/>
    </source>
</evidence>
<dbReference type="RefSeq" id="WP_209405248.1">
    <property type="nucleotide sequence ID" value="NZ_JAGIYQ010000005.1"/>
</dbReference>
<dbReference type="Gene3D" id="1.10.260.40">
    <property type="entry name" value="lambda repressor-like DNA-binding domains"/>
    <property type="match status" value="1"/>
</dbReference>
<dbReference type="Pfam" id="PF01381">
    <property type="entry name" value="HTH_3"/>
    <property type="match status" value="1"/>
</dbReference>
<dbReference type="PROSITE" id="PS50943">
    <property type="entry name" value="HTH_CROC1"/>
    <property type="match status" value="1"/>
</dbReference>
<evidence type="ECO:0000313" key="4">
    <source>
        <dbReference type="Proteomes" id="UP000682134"/>
    </source>
</evidence>
<gene>
    <name evidence="3" type="ORF">J5Y03_10265</name>
</gene>
<dbReference type="InterPro" id="IPR001387">
    <property type="entry name" value="Cro/C1-type_HTH"/>
</dbReference>
<dbReference type="GO" id="GO:0003677">
    <property type="term" value="F:DNA binding"/>
    <property type="evidence" value="ECO:0007669"/>
    <property type="project" value="UniProtKB-KW"/>
</dbReference>
<dbReference type="SUPFAM" id="SSF47413">
    <property type="entry name" value="lambda repressor-like DNA-binding domains"/>
    <property type="match status" value="1"/>
</dbReference>
<name>A0A940NRC5_9BACI</name>
<protein>
    <submittedName>
        <fullName evidence="3">Helix-turn-helix transcriptional regulator</fullName>
    </submittedName>
</protein>